<evidence type="ECO:0000313" key="3">
    <source>
        <dbReference type="Proteomes" id="UP000483078"/>
    </source>
</evidence>
<evidence type="ECO:0000313" key="2">
    <source>
        <dbReference type="EMBL" id="MTJ05275.1"/>
    </source>
</evidence>
<evidence type="ECO:0000256" key="1">
    <source>
        <dbReference type="SAM" id="SignalP"/>
    </source>
</evidence>
<organism evidence="2 3">
    <name type="scientific">Sediminimonas qiaohouensis</name>
    <dbReference type="NCBI Taxonomy" id="552061"/>
    <lineage>
        <taxon>Bacteria</taxon>
        <taxon>Pseudomonadati</taxon>
        <taxon>Pseudomonadota</taxon>
        <taxon>Alphaproteobacteria</taxon>
        <taxon>Rhodobacterales</taxon>
        <taxon>Roseobacteraceae</taxon>
        <taxon>Sediminimonas</taxon>
    </lineage>
</organism>
<dbReference type="EMBL" id="VENJ01000017">
    <property type="protein sequence ID" value="MTJ05275.1"/>
    <property type="molecule type" value="Genomic_DNA"/>
</dbReference>
<feature type="signal peptide" evidence="1">
    <location>
        <begin position="1"/>
        <end position="40"/>
    </location>
</feature>
<dbReference type="Proteomes" id="UP000483078">
    <property type="component" value="Unassembled WGS sequence"/>
</dbReference>
<dbReference type="PANTHER" id="PTHR37953">
    <property type="entry name" value="UPF0127 PROTEIN MJ1496"/>
    <property type="match status" value="1"/>
</dbReference>
<accession>A0A7C9L8H6</accession>
<dbReference type="InterPro" id="IPR038695">
    <property type="entry name" value="Saro_0823-like_sf"/>
</dbReference>
<reference evidence="2 3" key="1">
    <citation type="submission" date="2019-06" db="EMBL/GenBank/DDBJ databases">
        <title>Enrichment of Autotrophic Halophilic Microorganisms from Red Sea Brine Pool Using Microbial Electrosynthesis System.</title>
        <authorList>
            <person name="Alqahtani M.F."/>
            <person name="Bajracharya S."/>
            <person name="Katuri K.P."/>
            <person name="Ali M."/>
            <person name="Saikaly P.E."/>
        </authorList>
    </citation>
    <scope>NUCLEOTIDE SEQUENCE [LARGE SCALE GENOMIC DNA]</scope>
    <source>
        <strain evidence="2">MES6</strain>
    </source>
</reference>
<dbReference type="PANTHER" id="PTHR37953:SF1">
    <property type="entry name" value="UPF0127 PROTEIN MJ1496"/>
    <property type="match status" value="1"/>
</dbReference>
<gene>
    <name evidence="2" type="ORF">FH759_11375</name>
</gene>
<dbReference type="InterPro" id="IPR003795">
    <property type="entry name" value="DUF192"/>
</dbReference>
<dbReference type="Pfam" id="PF02643">
    <property type="entry name" value="DUF192"/>
    <property type="match status" value="1"/>
</dbReference>
<proteinExistence type="predicted"/>
<dbReference type="Gene3D" id="2.60.120.1140">
    <property type="entry name" value="Protein of unknown function DUF192"/>
    <property type="match status" value="1"/>
</dbReference>
<protein>
    <submittedName>
        <fullName evidence="2">DUF192 domain-containing protein</fullName>
    </submittedName>
</protein>
<feature type="chain" id="PRO_5028906185" evidence="1">
    <location>
        <begin position="41"/>
        <end position="176"/>
    </location>
</feature>
<name>A0A7C9L8H6_9RHOB</name>
<keyword evidence="1" id="KW-0732">Signal</keyword>
<dbReference type="AlphaFoldDB" id="A0A7C9L8H6"/>
<comment type="caution">
    <text evidence="2">The sequence shown here is derived from an EMBL/GenBank/DDBJ whole genome shotgun (WGS) entry which is preliminary data.</text>
</comment>
<sequence length="176" mass="18771">MGNGATIGSRSVTARSAVAVLCLRAALATVPGLFPAALLAAPECQADRVWLRGAWGSAYFTVEVADTPQERSRGLMHREALPRRAGMLFIYDQAQPVSFWMKNTLIPLDMIFADATGTVRRVHHMARPHDETAIPGGGPVKAVLEINGGLARDIGIGPGTQLRHSAFDTAVAAWPC</sequence>